<dbReference type="InterPro" id="IPR052174">
    <property type="entry name" value="Flavoredoxin"/>
</dbReference>
<dbReference type="PANTHER" id="PTHR43567:SF1">
    <property type="entry name" value="FLAVOREDOXIN"/>
    <property type="match status" value="1"/>
</dbReference>
<feature type="domain" description="Flavin reductase like" evidence="4">
    <location>
        <begin position="10"/>
        <end position="155"/>
    </location>
</feature>
<keyword evidence="6" id="KW-1185">Reference proteome</keyword>
<dbReference type="GO" id="GO:0016646">
    <property type="term" value="F:oxidoreductase activity, acting on the CH-NH group of donors, NAD or NADP as acceptor"/>
    <property type="evidence" value="ECO:0007669"/>
    <property type="project" value="UniProtKB-ARBA"/>
</dbReference>
<dbReference type="InterPro" id="IPR002563">
    <property type="entry name" value="Flavin_Rdtase-like_dom"/>
</dbReference>
<dbReference type="InterPro" id="IPR012349">
    <property type="entry name" value="Split_barrel_FMN-bd"/>
</dbReference>
<organism evidence="5 6">
    <name type="scientific">Desulfomicrobium apsheronum</name>
    <dbReference type="NCBI Taxonomy" id="52560"/>
    <lineage>
        <taxon>Bacteria</taxon>
        <taxon>Pseudomonadati</taxon>
        <taxon>Thermodesulfobacteriota</taxon>
        <taxon>Desulfovibrionia</taxon>
        <taxon>Desulfovibrionales</taxon>
        <taxon>Desulfomicrobiaceae</taxon>
        <taxon>Desulfomicrobium</taxon>
    </lineage>
</organism>
<comment type="similarity">
    <text evidence="3">Belongs to the flavoredoxin family.</text>
</comment>
<dbReference type="Gene3D" id="2.30.110.10">
    <property type="entry name" value="Electron Transport, Fmn-binding Protein, Chain A"/>
    <property type="match status" value="1"/>
</dbReference>
<dbReference type="PANTHER" id="PTHR43567">
    <property type="entry name" value="FLAVOREDOXIN-RELATED-RELATED"/>
    <property type="match status" value="1"/>
</dbReference>
<gene>
    <name evidence="5" type="ORF">SAMN04488082_12716</name>
</gene>
<proteinExistence type="inferred from homology"/>
<reference evidence="6" key="1">
    <citation type="submission" date="2016-10" db="EMBL/GenBank/DDBJ databases">
        <authorList>
            <person name="Varghese N."/>
            <person name="Submissions S."/>
        </authorList>
    </citation>
    <scope>NUCLEOTIDE SEQUENCE [LARGE SCALE GENOMIC DNA]</scope>
    <source>
        <strain evidence="6">DSM 5918</strain>
    </source>
</reference>
<dbReference type="STRING" id="52560.SAMN04488082_12716"/>
<evidence type="ECO:0000259" key="4">
    <source>
        <dbReference type="SMART" id="SM00903"/>
    </source>
</evidence>
<dbReference type="GO" id="GO:0010181">
    <property type="term" value="F:FMN binding"/>
    <property type="evidence" value="ECO:0007669"/>
    <property type="project" value="InterPro"/>
</dbReference>
<evidence type="ECO:0000256" key="1">
    <source>
        <dbReference type="ARBA" id="ARBA00001917"/>
    </source>
</evidence>
<dbReference type="SUPFAM" id="SSF50475">
    <property type="entry name" value="FMN-binding split barrel"/>
    <property type="match status" value="1"/>
</dbReference>
<accession>A0A1I3ZUI6</accession>
<evidence type="ECO:0000313" key="6">
    <source>
        <dbReference type="Proteomes" id="UP000198635"/>
    </source>
</evidence>
<protein>
    <submittedName>
        <fullName evidence="5">NADH-FMN oxidoreductase RutF, flavin reductase (DIM6/NTAB) family</fullName>
    </submittedName>
</protein>
<name>A0A1I3ZUI6_9BACT</name>
<dbReference type="EMBL" id="FORX01000027">
    <property type="protein sequence ID" value="SFK47708.1"/>
    <property type="molecule type" value="Genomic_DNA"/>
</dbReference>
<keyword evidence="2" id="KW-0285">Flavoprotein</keyword>
<evidence type="ECO:0000256" key="3">
    <source>
        <dbReference type="ARBA" id="ARBA00038054"/>
    </source>
</evidence>
<evidence type="ECO:0000256" key="2">
    <source>
        <dbReference type="ARBA" id="ARBA00022630"/>
    </source>
</evidence>
<dbReference type="RefSeq" id="WP_092379264.1">
    <property type="nucleotide sequence ID" value="NZ_FORX01000027.1"/>
</dbReference>
<sequence length="192" mass="20645">MKISLGAKTLAQPAPLWIVGSYDEKGNANAMAAAWGGICCSKPPCITVSLREDRHSYASILARRAFTVSVPSVAFAAQADYFGIASGKDVDKFAATGLTPVRSELVDAPYVGEFPLVLECTLLRTVELGMHIQFVGEIVDVKAEADVLDEKGYPDVAKVRPLIFTPVTRAYHTVGEYVGQAFEIGRSFGEKS</sequence>
<dbReference type="OrthoDB" id="9794638at2"/>
<comment type="cofactor">
    <cofactor evidence="1">
        <name>FMN</name>
        <dbReference type="ChEBI" id="CHEBI:58210"/>
    </cofactor>
</comment>
<dbReference type="Pfam" id="PF01613">
    <property type="entry name" value="Flavin_Reduct"/>
    <property type="match status" value="1"/>
</dbReference>
<dbReference type="SMART" id="SM00903">
    <property type="entry name" value="Flavin_Reduct"/>
    <property type="match status" value="1"/>
</dbReference>
<dbReference type="Proteomes" id="UP000198635">
    <property type="component" value="Unassembled WGS sequence"/>
</dbReference>
<dbReference type="AlphaFoldDB" id="A0A1I3ZUI6"/>
<evidence type="ECO:0000313" key="5">
    <source>
        <dbReference type="EMBL" id="SFK47708.1"/>
    </source>
</evidence>